<feature type="compositionally biased region" description="Basic and acidic residues" evidence="1">
    <location>
        <begin position="318"/>
        <end position="327"/>
    </location>
</feature>
<evidence type="ECO:0000256" key="1">
    <source>
        <dbReference type="SAM" id="MobiDB-lite"/>
    </source>
</evidence>
<reference evidence="2" key="1">
    <citation type="journal article" date="2014" name="Nucleic Acids Res.">
        <title>The evolutionary dynamics of variant antigen genes in Babesia reveal a history of genomic innovation underlying host-parasite interaction.</title>
        <authorList>
            <person name="Jackson A.P."/>
            <person name="Otto T.D."/>
            <person name="Darby A."/>
            <person name="Ramaprasad A."/>
            <person name="Xia D."/>
            <person name="Echaide I.E."/>
            <person name="Farber M."/>
            <person name="Gahlot S."/>
            <person name="Gamble J."/>
            <person name="Gupta D."/>
            <person name="Gupta Y."/>
            <person name="Jackson L."/>
            <person name="Malandrin L."/>
            <person name="Malas T.B."/>
            <person name="Moussa E."/>
            <person name="Nair M."/>
            <person name="Reid A.J."/>
            <person name="Sanders M."/>
            <person name="Sharma J."/>
            <person name="Tracey A."/>
            <person name="Quail M.A."/>
            <person name="Weir W."/>
            <person name="Wastling J.M."/>
            <person name="Hall N."/>
            <person name="Willadsen P."/>
            <person name="Lingelbach K."/>
            <person name="Shiels B."/>
            <person name="Tait A."/>
            <person name="Berriman M."/>
            <person name="Allred D.R."/>
            <person name="Pain A."/>
        </authorList>
    </citation>
    <scope>NUCLEOTIDE SEQUENCE</scope>
    <source>
        <strain evidence="2">1802A</strain>
    </source>
</reference>
<feature type="compositionally biased region" description="Low complexity" evidence="1">
    <location>
        <begin position="332"/>
        <end position="345"/>
    </location>
</feature>
<dbReference type="EMBL" id="JAHBMH010000044">
    <property type="protein sequence ID" value="KAK1936018.1"/>
    <property type="molecule type" value="Genomic_DNA"/>
</dbReference>
<feature type="compositionally biased region" description="Polar residues" evidence="1">
    <location>
        <begin position="567"/>
        <end position="582"/>
    </location>
</feature>
<feature type="region of interest" description="Disordered" evidence="1">
    <location>
        <begin position="455"/>
        <end position="477"/>
    </location>
</feature>
<feature type="region of interest" description="Disordered" evidence="1">
    <location>
        <begin position="312"/>
        <end position="345"/>
    </location>
</feature>
<evidence type="ECO:0000313" key="2">
    <source>
        <dbReference type="EMBL" id="KAK1936018.1"/>
    </source>
</evidence>
<accession>A0AAD9GCM9</accession>
<comment type="caution">
    <text evidence="2">The sequence shown here is derived from an EMBL/GenBank/DDBJ whole genome shotgun (WGS) entry which is preliminary data.</text>
</comment>
<feature type="region of interest" description="Disordered" evidence="1">
    <location>
        <begin position="525"/>
        <end position="611"/>
    </location>
</feature>
<feature type="compositionally biased region" description="Polar residues" evidence="1">
    <location>
        <begin position="590"/>
        <end position="611"/>
    </location>
</feature>
<evidence type="ECO:0000313" key="3">
    <source>
        <dbReference type="Proteomes" id="UP001195914"/>
    </source>
</evidence>
<feature type="compositionally biased region" description="Low complexity" evidence="1">
    <location>
        <begin position="546"/>
        <end position="557"/>
    </location>
</feature>
<organism evidence="2 3">
    <name type="scientific">Babesia divergens</name>
    <dbReference type="NCBI Taxonomy" id="32595"/>
    <lineage>
        <taxon>Eukaryota</taxon>
        <taxon>Sar</taxon>
        <taxon>Alveolata</taxon>
        <taxon>Apicomplexa</taxon>
        <taxon>Aconoidasida</taxon>
        <taxon>Piroplasmida</taxon>
        <taxon>Babesiidae</taxon>
        <taxon>Babesia</taxon>
    </lineage>
</organism>
<dbReference type="AlphaFoldDB" id="A0AAD9GCM9"/>
<sequence>MGSSNDILESARLRYLQAKCDTDDTICKHMSLSKGLLKQVRSSINALNHGFITQTQSSYIRSLNSSCSTMADDGDFSAAVVDELPLPKFSHSAASPPPGVKQMTQASWIAQASTVHSNLSKISNWEDDVKIPEIFLTDPADVLCDSNAVFTKDHEEAKDMLSQLLNDTSYEIALEADISNSYRNGNLFSTNMASVLDYTKNTDVSAKPAANRELVNTLINDTYKGLENLCHEWPIAKGSMLRGTYTTGDTSVTSHDVNNESKFSNIDALYMKTFGTRSGVLNNEKNHALTHALLHINEMDKNKEAELAPKMRTIHFPKKSDNSDKKSPARLSSSESNGGSISSESAAGANLHRGINVLTENKFGINLHKLSDFERSFSQRTKAVGESIEVQTDDIIPAEPVNSDPLKSHGNVRVVYSGKKDQLPGPCDMVPKSQISATQEATETSAEQLITGVRPSLTSPSVYPDAPFASESKREPSIHERRELYRRQMLERDAEAAHLWREQHAPLYAHMQLNERSGVRMSALCRGGRKGGSRLTHSVARDHGSSLRSLPHSPSRSHAGRNGFGEDSSTLANLDDTSSNMVYESPSGRGHTSPQNLVYESPSSKVHVSPSLPTTEVPIIMSKSAVEELMADSPRVVRGYYGYDDIPGSGENGTALPSDGPFFATKSMKKAVLRQHKPSNAPYRSPKGFVAAPAYNPFKDFEGWWKQHSIPLGGLREQLSIS</sequence>
<name>A0AAD9GCM9_BABDI</name>
<proteinExistence type="predicted"/>
<protein>
    <submittedName>
        <fullName evidence="2">Uncharacterized protein</fullName>
    </submittedName>
</protein>
<dbReference type="Proteomes" id="UP001195914">
    <property type="component" value="Unassembled WGS sequence"/>
</dbReference>
<reference evidence="2" key="2">
    <citation type="submission" date="2021-05" db="EMBL/GenBank/DDBJ databases">
        <authorList>
            <person name="Pain A."/>
        </authorList>
    </citation>
    <scope>NUCLEOTIDE SEQUENCE</scope>
    <source>
        <strain evidence="2">1802A</strain>
    </source>
</reference>
<keyword evidence="3" id="KW-1185">Reference proteome</keyword>
<gene>
    <name evidence="2" type="ORF">X943_000968</name>
</gene>